<dbReference type="Gramene" id="QL03p047114:mrna">
    <property type="protein sequence ID" value="QL03p047114:mrna"/>
    <property type="gene ID" value="QL03p047114"/>
</dbReference>
<name>A0A7N2L8H6_QUELO</name>
<dbReference type="GO" id="GO:0006434">
    <property type="term" value="P:seryl-tRNA aminoacylation"/>
    <property type="evidence" value="ECO:0007669"/>
    <property type="project" value="InterPro"/>
</dbReference>
<dbReference type="InterPro" id="IPR002314">
    <property type="entry name" value="aa-tRNA-synt_IIb"/>
</dbReference>
<feature type="compositionally biased region" description="Gly residues" evidence="1">
    <location>
        <begin position="183"/>
        <end position="192"/>
    </location>
</feature>
<proteinExistence type="predicted"/>
<reference evidence="3 4" key="1">
    <citation type="journal article" date="2016" name="G3 (Bethesda)">
        <title>First Draft Assembly and Annotation of the Genome of a California Endemic Oak Quercus lobata Nee (Fagaceae).</title>
        <authorList>
            <person name="Sork V.L."/>
            <person name="Fitz-Gibbon S.T."/>
            <person name="Puiu D."/>
            <person name="Crepeau M."/>
            <person name="Gugger P.F."/>
            <person name="Sherman R."/>
            <person name="Stevens K."/>
            <person name="Langley C.H."/>
            <person name="Pellegrini M."/>
            <person name="Salzberg S.L."/>
        </authorList>
    </citation>
    <scope>NUCLEOTIDE SEQUENCE [LARGE SCALE GENOMIC DNA]</scope>
    <source>
        <strain evidence="3 4">cv. SW786</strain>
    </source>
</reference>
<protein>
    <recommendedName>
        <fullName evidence="2">Aminoacyl-tRNA synthetase class II (G/ P/ S/T) domain-containing protein</fullName>
    </recommendedName>
</protein>
<evidence type="ECO:0000313" key="4">
    <source>
        <dbReference type="Proteomes" id="UP000594261"/>
    </source>
</evidence>
<feature type="region of interest" description="Disordered" evidence="1">
    <location>
        <begin position="248"/>
        <end position="290"/>
    </location>
</feature>
<evidence type="ECO:0000259" key="2">
    <source>
        <dbReference type="Pfam" id="PF00587"/>
    </source>
</evidence>
<dbReference type="GO" id="GO:0004828">
    <property type="term" value="F:serine-tRNA ligase activity"/>
    <property type="evidence" value="ECO:0007669"/>
    <property type="project" value="InterPro"/>
</dbReference>
<dbReference type="PANTHER" id="PTHR11778">
    <property type="entry name" value="SERYL-TRNA SYNTHETASE"/>
    <property type="match status" value="1"/>
</dbReference>
<feature type="compositionally biased region" description="Low complexity" evidence="1">
    <location>
        <begin position="259"/>
        <end position="286"/>
    </location>
</feature>
<sequence>MSYDEASTLGTAPRSTCYQVMSVLFARWKGAKITTEHPMHVLRAYLVSLASLRPNQFGMKQGTPVDVDTSTELHKITLQGKQDKNWAQEHATHITKWAMHATIVDAPPFHGEMSYNDEYMVWFRPRTLCHITKETSYWDTLGLRIYTDCINALQSVEELSRLTLDDARAVGNTSEPAVERGRQAGGRQGHGGHQSSQRPTSGRRHTPVHDHTMKEVSQTANEMCLDTSNEMCLDTSYDMSSMAHDDVGPSHTFAHGDTSRSPSTSSTTSPLPTTHTSPPPTTRTTPADVRGRDEMRFMLTLGVVPPEFVHIEQGKTSQGTNEKTKTGMIFDGQLAWVNQKENAYARSSCIWCHVISNLSTQVINKPPMRSPVQVELYKVTGEGDEKCLIATAEQPLCAYHLQDWIHPSELPIRYAGYSSCFRKEAGAHGRDTLGIFKVHQFEKVHMVKILSSSV</sequence>
<feature type="region of interest" description="Disordered" evidence="1">
    <location>
        <begin position="171"/>
        <end position="210"/>
    </location>
</feature>
<dbReference type="EnsemblPlants" id="QL03p047114:mrna">
    <property type="protein sequence ID" value="QL03p047114:mrna"/>
    <property type="gene ID" value="QL03p047114"/>
</dbReference>
<keyword evidence="4" id="KW-1185">Reference proteome</keyword>
<feature type="domain" description="Aminoacyl-tRNA synthetase class II (G/ P/ S/T)" evidence="2">
    <location>
        <begin position="377"/>
        <end position="449"/>
    </location>
</feature>
<dbReference type="SUPFAM" id="SSF55681">
    <property type="entry name" value="Class II aaRS and biotin synthetases"/>
    <property type="match status" value="1"/>
</dbReference>
<evidence type="ECO:0000256" key="1">
    <source>
        <dbReference type="SAM" id="MobiDB-lite"/>
    </source>
</evidence>
<dbReference type="Pfam" id="PF00587">
    <property type="entry name" value="tRNA-synt_2b"/>
    <property type="match status" value="1"/>
</dbReference>
<dbReference type="InterPro" id="IPR002317">
    <property type="entry name" value="Ser-tRNA-ligase_type_1"/>
</dbReference>
<reference evidence="3" key="2">
    <citation type="submission" date="2021-01" db="UniProtKB">
        <authorList>
            <consortium name="EnsemblPlants"/>
        </authorList>
    </citation>
    <scope>IDENTIFICATION</scope>
</reference>
<organism evidence="3 4">
    <name type="scientific">Quercus lobata</name>
    <name type="common">Valley oak</name>
    <dbReference type="NCBI Taxonomy" id="97700"/>
    <lineage>
        <taxon>Eukaryota</taxon>
        <taxon>Viridiplantae</taxon>
        <taxon>Streptophyta</taxon>
        <taxon>Embryophyta</taxon>
        <taxon>Tracheophyta</taxon>
        <taxon>Spermatophyta</taxon>
        <taxon>Magnoliopsida</taxon>
        <taxon>eudicotyledons</taxon>
        <taxon>Gunneridae</taxon>
        <taxon>Pentapetalae</taxon>
        <taxon>rosids</taxon>
        <taxon>fabids</taxon>
        <taxon>Fagales</taxon>
        <taxon>Fagaceae</taxon>
        <taxon>Quercus</taxon>
    </lineage>
</organism>
<dbReference type="EMBL" id="LRBV02000003">
    <property type="status" value="NOT_ANNOTATED_CDS"/>
    <property type="molecule type" value="Genomic_DNA"/>
</dbReference>
<accession>A0A7N2L8H6</accession>
<dbReference type="GO" id="GO:0005524">
    <property type="term" value="F:ATP binding"/>
    <property type="evidence" value="ECO:0007669"/>
    <property type="project" value="InterPro"/>
</dbReference>
<dbReference type="PRINTS" id="PR00981">
    <property type="entry name" value="TRNASYNTHSER"/>
</dbReference>
<dbReference type="Proteomes" id="UP000594261">
    <property type="component" value="Chromosome 3"/>
</dbReference>
<evidence type="ECO:0000313" key="3">
    <source>
        <dbReference type="EnsemblPlants" id="QL03p047114:mrna"/>
    </source>
</evidence>
<dbReference type="InterPro" id="IPR045864">
    <property type="entry name" value="aa-tRNA-synth_II/BPL/LPL"/>
</dbReference>
<dbReference type="InParanoid" id="A0A7N2L8H6"/>
<dbReference type="Gene3D" id="3.30.930.10">
    <property type="entry name" value="Bira Bifunctional Protein, Domain 2"/>
    <property type="match status" value="1"/>
</dbReference>
<dbReference type="AlphaFoldDB" id="A0A7N2L8H6"/>